<organism evidence="2 3">
    <name type="scientific">Bipolaricaulis sibiricus</name>
    <dbReference type="NCBI Taxonomy" id="2501609"/>
    <lineage>
        <taxon>Bacteria</taxon>
        <taxon>Candidatus Bipolaricaulota</taxon>
        <taxon>Candidatus Bipolaricaulia</taxon>
        <taxon>Candidatus Bipolaricaulales</taxon>
        <taxon>Candidatus Bipolaricaulaceae</taxon>
        <taxon>Candidatus Bipolaricaulis</taxon>
    </lineage>
</organism>
<evidence type="ECO:0000259" key="1">
    <source>
        <dbReference type="Pfam" id="PF14088"/>
    </source>
</evidence>
<feature type="domain" description="DUF4268" evidence="1">
    <location>
        <begin position="174"/>
        <end position="305"/>
    </location>
</feature>
<dbReference type="Proteomes" id="UP000287233">
    <property type="component" value="Chromosome"/>
</dbReference>
<reference evidence="3" key="1">
    <citation type="submission" date="2018-12" db="EMBL/GenBank/DDBJ databases">
        <title>Complete genome sequence of an uncultured bacterium of the candidate phylum Bipolaricaulota.</title>
        <authorList>
            <person name="Kadnikov V.V."/>
            <person name="Mardanov A.V."/>
            <person name="Beletsky A.V."/>
            <person name="Frank Y.A."/>
            <person name="Karnachuk O.V."/>
            <person name="Ravin N.V."/>
        </authorList>
    </citation>
    <scope>NUCLEOTIDE SEQUENCE [LARGE SCALE GENOMIC DNA]</scope>
</reference>
<dbReference type="Pfam" id="PF14088">
    <property type="entry name" value="DUF4268"/>
    <property type="match status" value="1"/>
</dbReference>
<proteinExistence type="predicted"/>
<dbReference type="InterPro" id="IPR011856">
    <property type="entry name" value="tRNA_endonuc-like_dom_sf"/>
</dbReference>
<accession>A0A410FTG8</accession>
<evidence type="ECO:0000313" key="3">
    <source>
        <dbReference type="Proteomes" id="UP000287233"/>
    </source>
</evidence>
<name>A0A410FTG8_BIPS1</name>
<dbReference type="AlphaFoldDB" id="A0A410FTG8"/>
<protein>
    <recommendedName>
        <fullName evidence="1">DUF4268 domain-containing protein</fullName>
    </recommendedName>
</protein>
<gene>
    <name evidence="2" type="ORF">BIP78_0619</name>
</gene>
<dbReference type="Gene3D" id="3.40.1350.10">
    <property type="match status" value="1"/>
</dbReference>
<evidence type="ECO:0000313" key="2">
    <source>
        <dbReference type="EMBL" id="QAA76385.1"/>
    </source>
</evidence>
<dbReference type="InterPro" id="IPR025364">
    <property type="entry name" value="DUF4268"/>
</dbReference>
<sequence>MRLGKLDRVDLRKYWKHEALDFTRWLSEPGSIDLLSDEIGIGIQVRETEASVGRFSVDILAEEENTGRKIIIENQLELTDHGHLGQLITYAAGLEAEFIVWIVRDVREEHRQAVDWLNEHTDERINFFLVAIELWQIENSPPAPKFNVISRPNEWKRAVRTSAQDGLTDTKTKQLEFWQQLKQFATTRCPELKLRTPRPQHWFDVAIGRSDCRVALVVDSREDKVRCELYIPDSKELYRTFLSRKAEIEKELDIAEELEWQELPGKKASRICALHSFRFADTTTWEGAFGWLIETARRFKRVFAKDWERPTSE</sequence>
<dbReference type="GO" id="GO:0003676">
    <property type="term" value="F:nucleic acid binding"/>
    <property type="evidence" value="ECO:0007669"/>
    <property type="project" value="InterPro"/>
</dbReference>
<dbReference type="EMBL" id="CP034928">
    <property type="protein sequence ID" value="QAA76385.1"/>
    <property type="molecule type" value="Genomic_DNA"/>
</dbReference>
<dbReference type="KEGG" id="bih:BIP78_0619"/>